<organism evidence="1 2">
    <name type="scientific">Deinococcus roseus</name>
    <dbReference type="NCBI Taxonomy" id="392414"/>
    <lineage>
        <taxon>Bacteria</taxon>
        <taxon>Thermotogati</taxon>
        <taxon>Deinococcota</taxon>
        <taxon>Deinococci</taxon>
        <taxon>Deinococcales</taxon>
        <taxon>Deinococcaceae</taxon>
        <taxon>Deinococcus</taxon>
    </lineage>
</organism>
<sequence length="181" mass="20323">MTSDTGGTAPTYVLALIPPQDISERVLQYQLQYTRPSMEPHITIKFKAGLTPDLDWLPRVQALCAATAPFQVQLSGVRTFGPRVLFWDVVSPGARTLHLHTLLAVGHPPQPQFFEGEAYQMHLTLLYSPTSRQIQEASELFQQAEFTARFLRLAIKKSHGKYETVQDLPFLDQTSTAKTPD</sequence>
<accession>A0ABQ2CV58</accession>
<evidence type="ECO:0000313" key="1">
    <source>
        <dbReference type="EMBL" id="GGJ23724.1"/>
    </source>
</evidence>
<reference evidence="2" key="1">
    <citation type="journal article" date="2019" name="Int. J. Syst. Evol. Microbiol.">
        <title>The Global Catalogue of Microorganisms (GCM) 10K type strain sequencing project: providing services to taxonomists for standard genome sequencing and annotation.</title>
        <authorList>
            <consortium name="The Broad Institute Genomics Platform"/>
            <consortium name="The Broad Institute Genome Sequencing Center for Infectious Disease"/>
            <person name="Wu L."/>
            <person name="Ma J."/>
        </authorList>
    </citation>
    <scope>NUCLEOTIDE SEQUENCE [LARGE SCALE GENOMIC DNA]</scope>
    <source>
        <strain evidence="2">JCM 14370</strain>
    </source>
</reference>
<evidence type="ECO:0008006" key="3">
    <source>
        <dbReference type="Google" id="ProtNLM"/>
    </source>
</evidence>
<dbReference type="Pfam" id="PF13563">
    <property type="entry name" value="2_5_RNA_ligase2"/>
    <property type="match status" value="1"/>
</dbReference>
<comment type="caution">
    <text evidence="1">The sequence shown here is derived from an EMBL/GenBank/DDBJ whole genome shotgun (WGS) entry which is preliminary data.</text>
</comment>
<dbReference type="RefSeq" id="WP_189000058.1">
    <property type="nucleotide sequence ID" value="NZ_BMOD01000002.1"/>
</dbReference>
<proteinExistence type="predicted"/>
<keyword evidence="2" id="KW-1185">Reference proteome</keyword>
<evidence type="ECO:0000313" key="2">
    <source>
        <dbReference type="Proteomes" id="UP000632222"/>
    </source>
</evidence>
<dbReference type="EMBL" id="BMOD01000002">
    <property type="protein sequence ID" value="GGJ23724.1"/>
    <property type="molecule type" value="Genomic_DNA"/>
</dbReference>
<name>A0ABQ2CV58_9DEIO</name>
<dbReference type="SUPFAM" id="SSF55144">
    <property type="entry name" value="LigT-like"/>
    <property type="match status" value="1"/>
</dbReference>
<gene>
    <name evidence="1" type="ORF">GCM10008938_07390</name>
</gene>
<dbReference type="Gene3D" id="3.90.1140.10">
    <property type="entry name" value="Cyclic phosphodiesterase"/>
    <property type="match status" value="1"/>
</dbReference>
<dbReference type="InterPro" id="IPR009097">
    <property type="entry name" value="Cyclic_Pdiesterase"/>
</dbReference>
<protein>
    <recommendedName>
        <fullName evidence="3">2'-5' RNA ligase family protein</fullName>
    </recommendedName>
</protein>
<dbReference type="Proteomes" id="UP000632222">
    <property type="component" value="Unassembled WGS sequence"/>
</dbReference>